<reference evidence="2 3" key="1">
    <citation type="submission" date="2019-05" db="EMBL/GenBank/DDBJ databases">
        <title>Emergence of the Ug99 lineage of the wheat stem rust pathogen through somatic hybridization.</title>
        <authorList>
            <person name="Li F."/>
            <person name="Upadhyaya N.M."/>
            <person name="Sperschneider J."/>
            <person name="Matny O."/>
            <person name="Nguyen-Phuc H."/>
            <person name="Mago R."/>
            <person name="Raley C."/>
            <person name="Miller M.E."/>
            <person name="Silverstein K.A.T."/>
            <person name="Henningsen E."/>
            <person name="Hirsch C.D."/>
            <person name="Visser B."/>
            <person name="Pretorius Z.A."/>
            <person name="Steffenson B.J."/>
            <person name="Schwessinger B."/>
            <person name="Dodds P.N."/>
            <person name="Figueroa M."/>
        </authorList>
    </citation>
    <scope>NUCLEOTIDE SEQUENCE [LARGE SCALE GENOMIC DNA]</scope>
    <source>
        <strain evidence="2 3">Ug99</strain>
    </source>
</reference>
<accession>A0A5B0RFJ0</accession>
<dbReference type="Proteomes" id="UP000325313">
    <property type="component" value="Unassembled WGS sequence"/>
</dbReference>
<protein>
    <submittedName>
        <fullName evidence="2">Uncharacterized protein</fullName>
    </submittedName>
</protein>
<dbReference type="EMBL" id="VDEP01000204">
    <property type="protein sequence ID" value="KAA1124467.1"/>
    <property type="molecule type" value="Genomic_DNA"/>
</dbReference>
<gene>
    <name evidence="2" type="ORF">PGTUg99_033321</name>
</gene>
<feature type="region of interest" description="Disordered" evidence="1">
    <location>
        <begin position="1"/>
        <end position="20"/>
    </location>
</feature>
<evidence type="ECO:0000313" key="2">
    <source>
        <dbReference type="EMBL" id="KAA1124467.1"/>
    </source>
</evidence>
<evidence type="ECO:0000313" key="3">
    <source>
        <dbReference type="Proteomes" id="UP000325313"/>
    </source>
</evidence>
<organism evidence="2 3">
    <name type="scientific">Puccinia graminis f. sp. tritici</name>
    <dbReference type="NCBI Taxonomy" id="56615"/>
    <lineage>
        <taxon>Eukaryota</taxon>
        <taxon>Fungi</taxon>
        <taxon>Dikarya</taxon>
        <taxon>Basidiomycota</taxon>
        <taxon>Pucciniomycotina</taxon>
        <taxon>Pucciniomycetes</taxon>
        <taxon>Pucciniales</taxon>
        <taxon>Pucciniaceae</taxon>
        <taxon>Puccinia</taxon>
    </lineage>
</organism>
<feature type="region of interest" description="Disordered" evidence="1">
    <location>
        <begin position="148"/>
        <end position="188"/>
    </location>
</feature>
<feature type="region of interest" description="Disordered" evidence="1">
    <location>
        <begin position="82"/>
        <end position="109"/>
    </location>
</feature>
<feature type="compositionally biased region" description="Polar residues" evidence="1">
    <location>
        <begin position="1"/>
        <end position="15"/>
    </location>
</feature>
<sequence>MSTHTRSQTHSQFPVSTHVRSHTLNHLSSISGPSRKATRKPAFRIFCDEDADQEAIPSADPSNLRALKSGTALQTVVNNKENQVPELNNKTIPAPRQTNRSSTRSRVLGDKTFSASARVNCVEKWDSKIPFAPCPSSLGKSTLLHPIKTEKSQPRVPSHSQNPKEAKKKSRTEPSRTQSAKSLSSHIYCPDTGNVNELSSNSHPLDDGLTELVSKLEALQANDNGALEILDPLPANATCPGAPKMPSAFTMPVFVADDGHCDDNDDDDDQMVDFKFASSHQMSPLAEVTEAFTGLQGGWSPPLETLSPVLNHRAFEANRPAVKARAIKK</sequence>
<feature type="compositionally biased region" description="Polar residues" evidence="1">
    <location>
        <begin position="175"/>
        <end position="185"/>
    </location>
</feature>
<feature type="compositionally biased region" description="Polar residues" evidence="1">
    <location>
        <begin position="82"/>
        <end position="105"/>
    </location>
</feature>
<evidence type="ECO:0000256" key="1">
    <source>
        <dbReference type="SAM" id="MobiDB-lite"/>
    </source>
</evidence>
<comment type="caution">
    <text evidence="2">The sequence shown here is derived from an EMBL/GenBank/DDBJ whole genome shotgun (WGS) entry which is preliminary data.</text>
</comment>
<proteinExistence type="predicted"/>
<dbReference type="AlphaFoldDB" id="A0A5B0RFJ0"/>
<name>A0A5B0RFJ0_PUCGR</name>